<feature type="domain" description="Histidine kinase" evidence="12">
    <location>
        <begin position="112"/>
        <end position="340"/>
    </location>
</feature>
<dbReference type="GeneID" id="82885401"/>
<dbReference type="Pfam" id="PF02518">
    <property type="entry name" value="HATPase_c"/>
    <property type="match status" value="1"/>
</dbReference>
<dbReference type="KEGG" id="aaci:ASQ49_07125"/>
<dbReference type="PROSITE" id="PS50109">
    <property type="entry name" value="HIS_KIN"/>
    <property type="match status" value="1"/>
</dbReference>
<dbReference type="InterPro" id="IPR004358">
    <property type="entry name" value="Sig_transdc_His_kin-like_C"/>
</dbReference>
<evidence type="ECO:0000256" key="1">
    <source>
        <dbReference type="ARBA" id="ARBA00000085"/>
    </source>
</evidence>
<dbReference type="EC" id="2.7.13.3" evidence="3"/>
<sequence length="340" mass="35510">MSAPKSPDELRVRRTSTRMTRQIGLATVAVSLLFVAAVVVMVILQSRPAELNEPARPGEVRIHLSAAKTVGLSIGVAVAAVVYALVIGRVVSRRAVRPLADALELQRRFVADASHELRTPLTVLDARVQMLQRELAEGQPAGETASALRQDTGRLIGIVNDLLAVSGDDSGEGARGPGPVADASQIVTSSAESMRVLAEQRGVSLVIDVEPDLEVRMPPAGLGRCVTALVDNAINHGSGDHSSGDHGSARGRVEVQLARDDGRAVMTVSDDGPGIRGVAPDRVFDRFAHTEPVDQPGARQSLGIGLALVQELATRSGGGVKVASTGPDGTVMELTVPLAQ</sequence>
<evidence type="ECO:0000256" key="4">
    <source>
        <dbReference type="ARBA" id="ARBA00022553"/>
    </source>
</evidence>
<feature type="transmembrane region" description="Helical" evidence="11">
    <location>
        <begin position="23"/>
        <end position="44"/>
    </location>
</feature>
<dbReference type="SMART" id="SM00387">
    <property type="entry name" value="HATPase_c"/>
    <property type="match status" value="1"/>
</dbReference>
<evidence type="ECO:0000256" key="10">
    <source>
        <dbReference type="ARBA" id="ARBA00023136"/>
    </source>
</evidence>
<dbReference type="OrthoDB" id="9806130at2"/>
<protein>
    <recommendedName>
        <fullName evidence="3">histidine kinase</fullName>
        <ecNumber evidence="3">2.7.13.3</ecNumber>
    </recommendedName>
</protein>
<dbReference type="Pfam" id="PF00512">
    <property type="entry name" value="HisKA"/>
    <property type="match status" value="1"/>
</dbReference>
<dbReference type="AlphaFoldDB" id="A0A142KH46"/>
<keyword evidence="4" id="KW-0597">Phosphoprotein</keyword>
<dbReference type="PRINTS" id="PR00344">
    <property type="entry name" value="BCTRLSENSOR"/>
</dbReference>
<evidence type="ECO:0000256" key="3">
    <source>
        <dbReference type="ARBA" id="ARBA00012438"/>
    </source>
</evidence>
<dbReference type="InterPro" id="IPR036890">
    <property type="entry name" value="HATPase_C_sf"/>
</dbReference>
<dbReference type="Proteomes" id="UP000075221">
    <property type="component" value="Chromosome"/>
</dbReference>
<evidence type="ECO:0000256" key="5">
    <source>
        <dbReference type="ARBA" id="ARBA00022679"/>
    </source>
</evidence>
<keyword evidence="7" id="KW-0418">Kinase</keyword>
<evidence type="ECO:0000313" key="16">
    <source>
        <dbReference type="Proteomes" id="UP000178666"/>
    </source>
</evidence>
<keyword evidence="5" id="KW-0808">Transferase</keyword>
<evidence type="ECO:0000256" key="9">
    <source>
        <dbReference type="ARBA" id="ARBA00023012"/>
    </source>
</evidence>
<accession>A0A142KH46</accession>
<dbReference type="InterPro" id="IPR005467">
    <property type="entry name" value="His_kinase_dom"/>
</dbReference>
<dbReference type="InterPro" id="IPR050428">
    <property type="entry name" value="TCS_sensor_his_kinase"/>
</dbReference>
<keyword evidence="10 11" id="KW-0472">Membrane</keyword>
<comment type="catalytic activity">
    <reaction evidence="1">
        <text>ATP + protein L-histidine = ADP + protein N-phospho-L-histidine.</text>
        <dbReference type="EC" id="2.7.13.3"/>
    </reaction>
</comment>
<evidence type="ECO:0000256" key="6">
    <source>
        <dbReference type="ARBA" id="ARBA00022692"/>
    </source>
</evidence>
<keyword evidence="8 11" id="KW-1133">Transmembrane helix</keyword>
<dbReference type="PANTHER" id="PTHR45436:SF5">
    <property type="entry name" value="SENSOR HISTIDINE KINASE TRCS"/>
    <property type="match status" value="1"/>
</dbReference>
<dbReference type="Proteomes" id="UP000178666">
    <property type="component" value="Chromosome"/>
</dbReference>
<dbReference type="SUPFAM" id="SSF55874">
    <property type="entry name" value="ATPase domain of HSP90 chaperone/DNA topoisomerase II/histidine kinase"/>
    <property type="match status" value="1"/>
</dbReference>
<dbReference type="GO" id="GO:0005886">
    <property type="term" value="C:plasma membrane"/>
    <property type="evidence" value="ECO:0007669"/>
    <property type="project" value="UniProtKB-SubCell"/>
</dbReference>
<proteinExistence type="predicted"/>
<reference evidence="13 15" key="2">
    <citation type="submission" date="2016-02" db="EMBL/GenBank/DDBJ databases">
        <title>Complete Genome Sequence of Propionibacterium acidipropionici ATCC 55737.</title>
        <authorList>
            <person name="Luna Flores C.H."/>
            <person name="Nielsen L.K."/>
            <person name="Marcellin E."/>
        </authorList>
    </citation>
    <scope>NUCLEOTIDE SEQUENCE [LARGE SCALE GENOMIC DNA]</scope>
    <source>
        <strain evidence="13 15">ATCC 55737</strain>
    </source>
</reference>
<organism evidence="13 15">
    <name type="scientific">Acidipropionibacterium acidipropionici</name>
    <dbReference type="NCBI Taxonomy" id="1748"/>
    <lineage>
        <taxon>Bacteria</taxon>
        <taxon>Bacillati</taxon>
        <taxon>Actinomycetota</taxon>
        <taxon>Actinomycetes</taxon>
        <taxon>Propionibacteriales</taxon>
        <taxon>Propionibacteriaceae</taxon>
        <taxon>Acidipropionibacterium</taxon>
    </lineage>
</organism>
<dbReference type="InterPro" id="IPR036097">
    <property type="entry name" value="HisK_dim/P_sf"/>
</dbReference>
<evidence type="ECO:0000256" key="11">
    <source>
        <dbReference type="SAM" id="Phobius"/>
    </source>
</evidence>
<dbReference type="Gene3D" id="1.10.287.130">
    <property type="match status" value="1"/>
</dbReference>
<dbReference type="Gene3D" id="3.30.565.10">
    <property type="entry name" value="Histidine kinase-like ATPase, C-terminal domain"/>
    <property type="match status" value="1"/>
</dbReference>
<keyword evidence="9" id="KW-0902">Two-component regulatory system</keyword>
<evidence type="ECO:0000313" key="14">
    <source>
        <dbReference type="EMBL" id="AOZ46910.1"/>
    </source>
</evidence>
<feature type="transmembrane region" description="Helical" evidence="11">
    <location>
        <begin position="64"/>
        <end position="87"/>
    </location>
</feature>
<comment type="subcellular location">
    <subcellularLocation>
        <location evidence="2">Cell membrane</location>
    </subcellularLocation>
</comment>
<evidence type="ECO:0000256" key="8">
    <source>
        <dbReference type="ARBA" id="ARBA00022989"/>
    </source>
</evidence>
<keyword evidence="16" id="KW-1185">Reference proteome</keyword>
<evidence type="ECO:0000259" key="12">
    <source>
        <dbReference type="PROSITE" id="PS50109"/>
    </source>
</evidence>
<dbReference type="GO" id="GO:0000155">
    <property type="term" value="F:phosphorelay sensor kinase activity"/>
    <property type="evidence" value="ECO:0007669"/>
    <property type="project" value="InterPro"/>
</dbReference>
<evidence type="ECO:0000256" key="7">
    <source>
        <dbReference type="ARBA" id="ARBA00022777"/>
    </source>
</evidence>
<reference evidence="14 16" key="1">
    <citation type="journal article" date="2016" name="Plant Dis.">
        <title>Improved production of propionic acid using genome shuffling.</title>
        <authorList>
            <person name="Luna-Flores C.H."/>
            <person name="Palfreyman R.W."/>
            <person name="Kromer J.O."/>
            <person name="Nielsen L.K."/>
            <person name="Marcellin E."/>
        </authorList>
    </citation>
    <scope>NUCLEOTIDE SEQUENCE [LARGE SCALE GENOMIC DNA]</scope>
    <source>
        <strain evidence="14 16">F3E8</strain>
    </source>
</reference>
<name>A0A142KH46_9ACTN</name>
<evidence type="ECO:0000256" key="2">
    <source>
        <dbReference type="ARBA" id="ARBA00004236"/>
    </source>
</evidence>
<dbReference type="PANTHER" id="PTHR45436">
    <property type="entry name" value="SENSOR HISTIDINE KINASE YKOH"/>
    <property type="match status" value="1"/>
</dbReference>
<dbReference type="EMBL" id="CP014352">
    <property type="protein sequence ID" value="AMS05434.1"/>
    <property type="molecule type" value="Genomic_DNA"/>
</dbReference>
<dbReference type="InterPro" id="IPR003594">
    <property type="entry name" value="HATPase_dom"/>
</dbReference>
<dbReference type="RefSeq" id="WP_051282030.1">
    <property type="nucleotide sequence ID" value="NZ_CP013126.1"/>
</dbReference>
<dbReference type="SMART" id="SM00388">
    <property type="entry name" value="HisKA"/>
    <property type="match status" value="1"/>
</dbReference>
<evidence type="ECO:0000313" key="15">
    <source>
        <dbReference type="Proteomes" id="UP000075221"/>
    </source>
</evidence>
<gene>
    <name evidence="14" type="ORF">A8L58_09615</name>
    <name evidence="13" type="ORF">AXH35_08160</name>
</gene>
<evidence type="ECO:0000313" key="13">
    <source>
        <dbReference type="EMBL" id="AMS05434.1"/>
    </source>
</evidence>
<dbReference type="SUPFAM" id="SSF47384">
    <property type="entry name" value="Homodimeric domain of signal transducing histidine kinase"/>
    <property type="match status" value="1"/>
</dbReference>
<keyword evidence="6 11" id="KW-0812">Transmembrane</keyword>
<dbReference type="CDD" id="cd00082">
    <property type="entry name" value="HisKA"/>
    <property type="match status" value="1"/>
</dbReference>
<dbReference type="InterPro" id="IPR003661">
    <property type="entry name" value="HisK_dim/P_dom"/>
</dbReference>
<dbReference type="EMBL" id="CP015970">
    <property type="protein sequence ID" value="AOZ46910.1"/>
    <property type="molecule type" value="Genomic_DNA"/>
</dbReference>